<evidence type="ECO:0000313" key="1">
    <source>
        <dbReference type="EMBL" id="MBD2184737.1"/>
    </source>
</evidence>
<dbReference type="EMBL" id="JACJPW010000093">
    <property type="protein sequence ID" value="MBD2184737.1"/>
    <property type="molecule type" value="Genomic_DNA"/>
</dbReference>
<gene>
    <name evidence="1" type="ORF">H6G03_27320</name>
</gene>
<sequence>MGDLQMLGLKNLEKVLPPVRRYQCKEAEIGSSYLLEDLTVRRLASHFGIGCVADPEEASMMSQLMGLPVIGHSVWVRCTDCLEVGKIYEGYLQSTHQYEMPQLKVQH</sequence>
<proteinExistence type="predicted"/>
<dbReference type="Proteomes" id="UP000641646">
    <property type="component" value="Unassembled WGS sequence"/>
</dbReference>
<reference evidence="1" key="1">
    <citation type="journal article" date="2015" name="ISME J.">
        <title>Draft Genome Sequence of Streptomyces incarnatus NRRL8089, which Produces the Nucleoside Antibiotic Sinefungin.</title>
        <authorList>
            <person name="Oshima K."/>
            <person name="Hattori M."/>
            <person name="Shimizu H."/>
            <person name="Fukuda K."/>
            <person name="Nemoto M."/>
            <person name="Inagaki K."/>
            <person name="Tamura T."/>
        </authorList>
    </citation>
    <scope>NUCLEOTIDE SEQUENCE</scope>
    <source>
        <strain evidence="1">FACHB-1375</strain>
    </source>
</reference>
<evidence type="ECO:0000313" key="2">
    <source>
        <dbReference type="Proteomes" id="UP000641646"/>
    </source>
</evidence>
<comment type="caution">
    <text evidence="1">The sequence shown here is derived from an EMBL/GenBank/DDBJ whole genome shotgun (WGS) entry which is preliminary data.</text>
</comment>
<dbReference type="AlphaFoldDB" id="A0A926VL24"/>
<dbReference type="RefSeq" id="WP_190471724.1">
    <property type="nucleotide sequence ID" value="NZ_JACJPW010000093.1"/>
</dbReference>
<protein>
    <submittedName>
        <fullName evidence="1">Uncharacterized protein</fullName>
    </submittedName>
</protein>
<keyword evidence="2" id="KW-1185">Reference proteome</keyword>
<organism evidence="1 2">
    <name type="scientific">Aerosakkonema funiforme FACHB-1375</name>
    <dbReference type="NCBI Taxonomy" id="2949571"/>
    <lineage>
        <taxon>Bacteria</taxon>
        <taxon>Bacillati</taxon>
        <taxon>Cyanobacteriota</taxon>
        <taxon>Cyanophyceae</taxon>
        <taxon>Oscillatoriophycideae</taxon>
        <taxon>Aerosakkonematales</taxon>
        <taxon>Aerosakkonemataceae</taxon>
        <taxon>Aerosakkonema</taxon>
    </lineage>
</organism>
<name>A0A926VL24_9CYAN</name>
<reference evidence="1" key="2">
    <citation type="submission" date="2020-08" db="EMBL/GenBank/DDBJ databases">
        <authorList>
            <person name="Chen M."/>
            <person name="Teng W."/>
            <person name="Zhao L."/>
            <person name="Hu C."/>
            <person name="Zhou Y."/>
            <person name="Han B."/>
            <person name="Song L."/>
            <person name="Shu W."/>
        </authorList>
    </citation>
    <scope>NUCLEOTIDE SEQUENCE</scope>
    <source>
        <strain evidence="1">FACHB-1375</strain>
    </source>
</reference>
<accession>A0A926VL24</accession>